<comment type="caution">
    <text evidence="1">The sequence shown here is derived from an EMBL/GenBank/DDBJ whole genome shotgun (WGS) entry which is preliminary data.</text>
</comment>
<accession>A0ACC0M6J7</accession>
<evidence type="ECO:0000313" key="1">
    <source>
        <dbReference type="EMBL" id="KAI8536651.1"/>
    </source>
</evidence>
<dbReference type="Proteomes" id="UP001062846">
    <property type="component" value="Chromosome 10"/>
</dbReference>
<name>A0ACC0M6J7_RHOML</name>
<organism evidence="1 2">
    <name type="scientific">Rhododendron molle</name>
    <name type="common">Chinese azalea</name>
    <name type="synonym">Azalea mollis</name>
    <dbReference type="NCBI Taxonomy" id="49168"/>
    <lineage>
        <taxon>Eukaryota</taxon>
        <taxon>Viridiplantae</taxon>
        <taxon>Streptophyta</taxon>
        <taxon>Embryophyta</taxon>
        <taxon>Tracheophyta</taxon>
        <taxon>Spermatophyta</taxon>
        <taxon>Magnoliopsida</taxon>
        <taxon>eudicotyledons</taxon>
        <taxon>Gunneridae</taxon>
        <taxon>Pentapetalae</taxon>
        <taxon>asterids</taxon>
        <taxon>Ericales</taxon>
        <taxon>Ericaceae</taxon>
        <taxon>Ericoideae</taxon>
        <taxon>Rhodoreae</taxon>
        <taxon>Rhododendron</taxon>
    </lineage>
</organism>
<dbReference type="EMBL" id="CM046397">
    <property type="protein sequence ID" value="KAI8536651.1"/>
    <property type="molecule type" value="Genomic_DNA"/>
</dbReference>
<keyword evidence="2" id="KW-1185">Reference proteome</keyword>
<proteinExistence type="predicted"/>
<gene>
    <name evidence="1" type="ORF">RHMOL_Rhmol10G0273800</name>
</gene>
<sequence length="1087" mass="121260">MVWGLFPVDPIPGGDIEESRSDAASGNIVNTWLAYIENSPQPERLGQQTTEDTISQLRGLYRADRLRSFGDVLLQWGALESGEESYYIFSKGTYKVGRKGCDVIVNKDKGVSRIHAEIVVDEMASLGSLLNKSSNISSKVRIRDFSKYGTFIVKNTGSKEKVHECPNKETSLKDGDLVSFGTGNATYRFCSIPLTIFVYCSEPFEANQLLHEKISLTGACTTHSWNPDCTHVLVNQFRPLTEGLVDAFVAKKPFVLKDWIEAFAGKNIGTEIPSCSSYAPSLVLEGVSVKVADPKSRENCLTGYTFVLEQTHKYKFKDKLSSLLAMVGAEVVNVEGFSTNSQGLGDEGDNKVVLVTPPELMDKSVPNCNLSHLSRVKERDLICAAFSGHLDPSIIVAAPVMISSSCSTDETVVADSDVEAETATSVDLSVAIKPVETTKHETDHAATRLGSDNITCSVGRDYDTTARKDEVDKLESGNPDISSSDQDNTITARRYRIDEPESGNPDIIYSQILVVRDTNLPASDFSSTDNGVPNFKCFKKSRTPSGNSFDNLIPFAKYPYKDSDYGSDEVAVSVKEEKKRKQMEAIAEDLFNNEKVGVLVGFCHRKQVVWRFKMARYNGDDYEDLDEYEEEGEEQEEEGIGEDNFEEQEEEEEEEEAPRHTQEELEYLDLRQQLKESFRKKMKKESGSSRANTEEKKFPYSNFGSFFGPSKPVIAQRVIQESKSLLENQHLAAKVSRPHHDGLLLTDNAVSFFNAGNQHLAAKKNRSSTSTAAGSKAQAHDHHPKENKVKVNAQTLKQTRDYSFLFDDAELPGPTKDPPPRPVSVPNSEARSAQVPPNGKQSLNKTVRQVPNDRGERKSMSAGSQMHPKAGSHKLTSASRPILTSVQHRKKLGKSNGSGPGRPLGPEDLAAKKRAAAPERRVPAAVAKSSTHSAQKPPSSKLHPSASKQPSILKKHVDQKNEYQKYTKEKVLQKPQMNRPPAKISSRPSLRDDRPKKKAVRQYSDQEDEGSIRSMIHDMFGYNPNRYAGRDEDDSDMEANFDEILMEEKRSARLARQEDEEELRKIEEEERREKLRQQAKKRKLSQR</sequence>
<reference evidence="1" key="1">
    <citation type="submission" date="2022-02" db="EMBL/GenBank/DDBJ databases">
        <title>Plant Genome Project.</title>
        <authorList>
            <person name="Zhang R.-G."/>
        </authorList>
    </citation>
    <scope>NUCLEOTIDE SEQUENCE</scope>
    <source>
        <strain evidence="1">AT1</strain>
    </source>
</reference>
<evidence type="ECO:0000313" key="2">
    <source>
        <dbReference type="Proteomes" id="UP001062846"/>
    </source>
</evidence>
<protein>
    <submittedName>
        <fullName evidence="1">Uncharacterized protein</fullName>
    </submittedName>
</protein>